<organism evidence="2">
    <name type="scientific">marine metagenome</name>
    <dbReference type="NCBI Taxonomy" id="408172"/>
    <lineage>
        <taxon>unclassified sequences</taxon>
        <taxon>metagenomes</taxon>
        <taxon>ecological metagenomes</taxon>
    </lineage>
</organism>
<reference evidence="2" key="1">
    <citation type="submission" date="2018-05" db="EMBL/GenBank/DDBJ databases">
        <authorList>
            <person name="Lanie J.A."/>
            <person name="Ng W.-L."/>
            <person name="Kazmierczak K.M."/>
            <person name="Andrzejewski T.M."/>
            <person name="Davidsen T.M."/>
            <person name="Wayne K.J."/>
            <person name="Tettelin H."/>
            <person name="Glass J.I."/>
            <person name="Rusch D."/>
            <person name="Podicherti R."/>
            <person name="Tsui H.-C.T."/>
            <person name="Winkler M.E."/>
        </authorList>
    </citation>
    <scope>NUCLEOTIDE SEQUENCE</scope>
</reference>
<dbReference type="Pfam" id="PF02627">
    <property type="entry name" value="CMD"/>
    <property type="match status" value="1"/>
</dbReference>
<feature type="domain" description="Carboxymuconolactone decarboxylase-like" evidence="1">
    <location>
        <begin position="70"/>
        <end position="143"/>
    </location>
</feature>
<dbReference type="SUPFAM" id="SSF69118">
    <property type="entry name" value="AhpD-like"/>
    <property type="match status" value="1"/>
</dbReference>
<protein>
    <recommendedName>
        <fullName evidence="1">Carboxymuconolactone decarboxylase-like domain-containing protein</fullName>
    </recommendedName>
</protein>
<sequence>MDLFWVTGLLVARTRSDYNSPTCQNLKPTKERNMTEETKEEMLKRISENRGYSLEMHRIMAEVDIDWVTSYNQFIDATYTGQRLLDRKTKELLQVAVEAALKADIDQIQAHIHVAIQEGATPMEVLEAMQCVIMPMGALAYRRGLQAWSAETGIGLEK</sequence>
<dbReference type="AlphaFoldDB" id="A0A381N932"/>
<gene>
    <name evidence="2" type="ORF">METZ01_LOCUS3823</name>
</gene>
<evidence type="ECO:0000259" key="1">
    <source>
        <dbReference type="Pfam" id="PF02627"/>
    </source>
</evidence>
<dbReference type="EMBL" id="UINC01000199">
    <property type="protein sequence ID" value="SUZ50969.1"/>
    <property type="molecule type" value="Genomic_DNA"/>
</dbReference>
<proteinExistence type="predicted"/>
<name>A0A381N932_9ZZZZ</name>
<accession>A0A381N932</accession>
<dbReference type="Gene3D" id="1.20.1290.10">
    <property type="entry name" value="AhpD-like"/>
    <property type="match status" value="1"/>
</dbReference>
<dbReference type="InterPro" id="IPR003779">
    <property type="entry name" value="CMD-like"/>
</dbReference>
<evidence type="ECO:0000313" key="2">
    <source>
        <dbReference type="EMBL" id="SUZ50969.1"/>
    </source>
</evidence>
<dbReference type="GO" id="GO:0051920">
    <property type="term" value="F:peroxiredoxin activity"/>
    <property type="evidence" value="ECO:0007669"/>
    <property type="project" value="InterPro"/>
</dbReference>
<dbReference type="InterPro" id="IPR029032">
    <property type="entry name" value="AhpD-like"/>
</dbReference>